<protein>
    <submittedName>
        <fullName evidence="1">DUF6406 domain-containing protein</fullName>
    </submittedName>
</protein>
<evidence type="ECO:0000313" key="1">
    <source>
        <dbReference type="EMBL" id="MDT0573120.1"/>
    </source>
</evidence>
<dbReference type="EMBL" id="JAVRFJ010000046">
    <property type="protein sequence ID" value="MDT0573120.1"/>
    <property type="molecule type" value="Genomic_DNA"/>
</dbReference>
<accession>A0ABU2Z9T7</accession>
<dbReference type="RefSeq" id="WP_157856628.1">
    <property type="nucleotide sequence ID" value="NZ_JAVRFJ010000046.1"/>
</dbReference>
<evidence type="ECO:0000313" key="2">
    <source>
        <dbReference type="Proteomes" id="UP001180737"/>
    </source>
</evidence>
<dbReference type="Proteomes" id="UP001180737">
    <property type="component" value="Unassembled WGS sequence"/>
</dbReference>
<gene>
    <name evidence="1" type="ORF">RM704_37670</name>
</gene>
<reference evidence="1" key="1">
    <citation type="submission" date="2024-05" db="EMBL/GenBank/DDBJ databases">
        <title>30 novel species of actinomycetes from the DSMZ collection.</title>
        <authorList>
            <person name="Nouioui I."/>
        </authorList>
    </citation>
    <scope>NUCLEOTIDE SEQUENCE</scope>
    <source>
        <strain evidence="1">DSM 3412</strain>
    </source>
</reference>
<organism evidence="1 2">
    <name type="scientific">Streptomyces gottesmaniae</name>
    <dbReference type="NCBI Taxonomy" id="3075518"/>
    <lineage>
        <taxon>Bacteria</taxon>
        <taxon>Bacillati</taxon>
        <taxon>Actinomycetota</taxon>
        <taxon>Actinomycetes</taxon>
        <taxon>Kitasatosporales</taxon>
        <taxon>Streptomycetaceae</taxon>
        <taxon>Streptomyces</taxon>
    </lineage>
</organism>
<keyword evidence="2" id="KW-1185">Reference proteome</keyword>
<dbReference type="InterPro" id="IPR045642">
    <property type="entry name" value="DUF6406"/>
</dbReference>
<proteinExistence type="predicted"/>
<dbReference type="Pfam" id="PF19944">
    <property type="entry name" value="DUF6406"/>
    <property type="match status" value="1"/>
</dbReference>
<comment type="caution">
    <text evidence="1">The sequence shown here is derived from an EMBL/GenBank/DDBJ whole genome shotgun (WGS) entry which is preliminary data.</text>
</comment>
<sequence>MFNEIGLRHAVPERRNGVRFILRYVKAPDDGPMTISLTVVADEEAKYVLAVGETFSVRDETWVVARVDPTSDDVRAVLRLVE</sequence>
<name>A0ABU2Z9T7_9ACTN</name>